<dbReference type="Pfam" id="PF13328">
    <property type="entry name" value="HD_4"/>
    <property type="match status" value="1"/>
</dbReference>
<dbReference type="CDD" id="cd00077">
    <property type="entry name" value="HDc"/>
    <property type="match status" value="1"/>
</dbReference>
<dbReference type="InterPro" id="IPR052194">
    <property type="entry name" value="MESH1"/>
</dbReference>
<feature type="domain" description="HD/PDEase" evidence="1">
    <location>
        <begin position="29"/>
        <end position="139"/>
    </location>
</feature>
<reference evidence="2 3" key="1">
    <citation type="submission" date="2015-11" db="EMBL/GenBank/DDBJ databases">
        <title>Expanding the genomic diversity of Burkholderia species for the development of highly accurate diagnostics.</title>
        <authorList>
            <person name="Sahl J."/>
            <person name="Keim P."/>
            <person name="Wagner D."/>
        </authorList>
    </citation>
    <scope>NUCLEOTIDE SEQUENCE [LARGE SCALE GENOMIC DNA]</scope>
    <source>
        <strain evidence="2 3">MSMB2087WGS</strain>
    </source>
</reference>
<protein>
    <recommendedName>
        <fullName evidence="1">HD/PDEase domain-containing protein</fullName>
    </recommendedName>
</protein>
<evidence type="ECO:0000259" key="1">
    <source>
        <dbReference type="SMART" id="SM00471"/>
    </source>
</evidence>
<dbReference type="RefSeq" id="WP_060192252.1">
    <property type="nucleotide sequence ID" value="NZ_LPHD01000049.1"/>
</dbReference>
<evidence type="ECO:0000313" key="3">
    <source>
        <dbReference type="Proteomes" id="UP000060630"/>
    </source>
</evidence>
<comment type="caution">
    <text evidence="2">The sequence shown here is derived from an EMBL/GenBank/DDBJ whole genome shotgun (WGS) entry which is preliminary data.</text>
</comment>
<sequence length="182" mass="20417">MNFLLNAKMLHEAIQLANEKHYGQYRLGSGDPYVTHPIAVSYLVAIFKRSKKLVELLVAAILHDCLEDTDLTFEEIARRFSPLVASLCWELKNDPEMIAKVGKLAYQTKKVLGCSSYALVIKLCDRLHNIMDNPKDSMVADTLVLMQSLRDGRKLTRAQTELVDAIETACRERQAQAPALAA</sequence>
<proteinExistence type="predicted"/>
<accession>A0A106QCG8</accession>
<dbReference type="GO" id="GO:0008893">
    <property type="term" value="F:guanosine-3',5'-bis(diphosphate) 3'-diphosphatase activity"/>
    <property type="evidence" value="ECO:0007669"/>
    <property type="project" value="TreeGrafter"/>
</dbReference>
<dbReference type="Proteomes" id="UP000060630">
    <property type="component" value="Unassembled WGS sequence"/>
</dbReference>
<name>A0A106QCG8_9BURK</name>
<dbReference type="Gene3D" id="1.10.3210.10">
    <property type="entry name" value="Hypothetical protein af1432"/>
    <property type="match status" value="1"/>
</dbReference>
<dbReference type="EMBL" id="LPHD01000049">
    <property type="protein sequence ID" value="KWA83936.1"/>
    <property type="molecule type" value="Genomic_DNA"/>
</dbReference>
<dbReference type="AlphaFoldDB" id="A0A106QCG8"/>
<dbReference type="SUPFAM" id="SSF109604">
    <property type="entry name" value="HD-domain/PDEase-like"/>
    <property type="match status" value="1"/>
</dbReference>
<dbReference type="InterPro" id="IPR003607">
    <property type="entry name" value="HD/PDEase_dom"/>
</dbReference>
<dbReference type="SMART" id="SM00471">
    <property type="entry name" value="HDc"/>
    <property type="match status" value="1"/>
</dbReference>
<dbReference type="PANTHER" id="PTHR46246:SF1">
    <property type="entry name" value="GUANOSINE-3',5'-BIS(DIPHOSPHATE) 3'-PYROPHOSPHOHYDROLASE MESH1"/>
    <property type="match status" value="1"/>
</dbReference>
<dbReference type="PANTHER" id="PTHR46246">
    <property type="entry name" value="GUANOSINE-3',5'-BIS(DIPHOSPHATE) 3'-PYROPHOSPHOHYDROLASE MESH1"/>
    <property type="match status" value="1"/>
</dbReference>
<gene>
    <name evidence="2" type="ORF">WL29_21455</name>
</gene>
<evidence type="ECO:0000313" key="2">
    <source>
        <dbReference type="EMBL" id="KWA83936.1"/>
    </source>
</evidence>
<organism evidence="2 3">
    <name type="scientific">Burkholderia ubonensis</name>
    <dbReference type="NCBI Taxonomy" id="101571"/>
    <lineage>
        <taxon>Bacteria</taxon>
        <taxon>Pseudomonadati</taxon>
        <taxon>Pseudomonadota</taxon>
        <taxon>Betaproteobacteria</taxon>
        <taxon>Burkholderiales</taxon>
        <taxon>Burkholderiaceae</taxon>
        <taxon>Burkholderia</taxon>
        <taxon>Burkholderia cepacia complex</taxon>
    </lineage>
</organism>